<sequence>MSLASPGLDFKENALIGIDEIQLLPGIVSAIKYLYDNYRIKFIITGSNNYYINNLFGESLAGRKKVFELSTLRQAQRSCKCCKKSFVFSTLILSRNITL</sequence>
<dbReference type="EMBL" id="CP003557">
    <property type="protein sequence ID" value="AFN74048.1"/>
    <property type="molecule type" value="Genomic_DNA"/>
</dbReference>
<accession>I6ZYE6</accession>
<dbReference type="KEGG" id="mro:MROS_0807"/>
<dbReference type="AlphaFoldDB" id="I6ZYE6"/>
<dbReference type="HOGENOM" id="CLU_2317015_0_0_10"/>
<dbReference type="SUPFAM" id="SSF52540">
    <property type="entry name" value="P-loop containing nucleoside triphosphate hydrolases"/>
    <property type="match status" value="1"/>
</dbReference>
<organism evidence="2 3">
    <name type="scientific">Melioribacter roseus (strain DSM 23840 / JCM 17771 / VKM B-2668 / P3M-2)</name>
    <dbReference type="NCBI Taxonomy" id="1191523"/>
    <lineage>
        <taxon>Bacteria</taxon>
        <taxon>Pseudomonadati</taxon>
        <taxon>Ignavibacteriota</taxon>
        <taxon>Ignavibacteria</taxon>
        <taxon>Ignavibacteriales</taxon>
        <taxon>Melioribacteraceae</taxon>
        <taxon>Melioribacter</taxon>
    </lineage>
</organism>
<gene>
    <name evidence="2" type="ordered locus">MROS_0807</name>
</gene>
<protein>
    <recommendedName>
        <fullName evidence="1">AAA domain-containing protein</fullName>
    </recommendedName>
</protein>
<dbReference type="PANTHER" id="PTHR43566:SF2">
    <property type="entry name" value="DUF4143 DOMAIN-CONTAINING PROTEIN"/>
    <property type="match status" value="1"/>
</dbReference>
<dbReference type="Pfam" id="PF13173">
    <property type="entry name" value="AAA_14"/>
    <property type="match status" value="1"/>
</dbReference>
<evidence type="ECO:0000313" key="2">
    <source>
        <dbReference type="EMBL" id="AFN74048.1"/>
    </source>
</evidence>
<keyword evidence="3" id="KW-1185">Reference proteome</keyword>
<evidence type="ECO:0000259" key="1">
    <source>
        <dbReference type="Pfam" id="PF13173"/>
    </source>
</evidence>
<name>I6ZYE6_MELRP</name>
<dbReference type="InterPro" id="IPR041682">
    <property type="entry name" value="AAA_14"/>
</dbReference>
<dbReference type="Proteomes" id="UP000009011">
    <property type="component" value="Chromosome"/>
</dbReference>
<feature type="domain" description="AAA" evidence="1">
    <location>
        <begin position="12"/>
        <end position="74"/>
    </location>
</feature>
<proteinExistence type="predicted"/>
<evidence type="ECO:0000313" key="3">
    <source>
        <dbReference type="Proteomes" id="UP000009011"/>
    </source>
</evidence>
<dbReference type="eggNOG" id="COG1373">
    <property type="taxonomic scope" value="Bacteria"/>
</dbReference>
<reference evidence="2 3" key="1">
    <citation type="journal article" date="2013" name="PLoS ONE">
        <title>Genomic analysis of Melioribacter roseus, facultatively anaerobic organotrophic bacterium representing a novel deep lineage within Bacteriodetes/Chlorobi group.</title>
        <authorList>
            <person name="Kadnikov V.V."/>
            <person name="Mardanov A.V."/>
            <person name="Podosokorskaya O.A."/>
            <person name="Gavrilov S.N."/>
            <person name="Kublanov I.V."/>
            <person name="Beletsky A.V."/>
            <person name="Bonch-Osmolovskaya E.A."/>
            <person name="Ravin N.V."/>
        </authorList>
    </citation>
    <scope>NUCLEOTIDE SEQUENCE [LARGE SCALE GENOMIC DNA]</scope>
    <source>
        <strain evidence="3">JCM 17771 / P3M-2</strain>
    </source>
</reference>
<dbReference type="InterPro" id="IPR027417">
    <property type="entry name" value="P-loop_NTPase"/>
</dbReference>
<dbReference type="PANTHER" id="PTHR43566">
    <property type="entry name" value="CONSERVED PROTEIN"/>
    <property type="match status" value="1"/>
</dbReference>